<dbReference type="AlphaFoldDB" id="A0A8C7B4Q8"/>
<feature type="compositionally biased region" description="Basic and acidic residues" evidence="1">
    <location>
        <begin position="16"/>
        <end position="30"/>
    </location>
</feature>
<protein>
    <submittedName>
        <fullName evidence="2">Uncharacterized protein</fullName>
    </submittedName>
</protein>
<reference evidence="2" key="2">
    <citation type="submission" date="2025-09" db="UniProtKB">
        <authorList>
            <consortium name="Ensembl"/>
        </authorList>
    </citation>
    <scope>IDENTIFICATION</scope>
</reference>
<evidence type="ECO:0000256" key="1">
    <source>
        <dbReference type="SAM" id="MobiDB-lite"/>
    </source>
</evidence>
<name>A0A8C7B4Q8_NEOVI</name>
<sequence>QTLGNKSHLAKKNMKKSQEICKGKSKEDKATTSQSRGPLRKDSESIRQLMKKKGGWEREGISSRLHAECRASCGD</sequence>
<organism evidence="2 3">
    <name type="scientific">Neovison vison</name>
    <name type="common">American mink</name>
    <name type="synonym">Mustela vison</name>
    <dbReference type="NCBI Taxonomy" id="452646"/>
    <lineage>
        <taxon>Eukaryota</taxon>
        <taxon>Metazoa</taxon>
        <taxon>Chordata</taxon>
        <taxon>Craniata</taxon>
        <taxon>Vertebrata</taxon>
        <taxon>Euteleostomi</taxon>
        <taxon>Mammalia</taxon>
        <taxon>Eutheria</taxon>
        <taxon>Laurasiatheria</taxon>
        <taxon>Carnivora</taxon>
        <taxon>Caniformia</taxon>
        <taxon>Musteloidea</taxon>
        <taxon>Mustelidae</taxon>
        <taxon>Mustelinae</taxon>
        <taxon>Neogale</taxon>
    </lineage>
</organism>
<evidence type="ECO:0000313" key="2">
    <source>
        <dbReference type="Ensembl" id="ENSNVIP00000012699.1"/>
    </source>
</evidence>
<accession>A0A8C7B4Q8</accession>
<dbReference type="Ensembl" id="ENSNVIT00000014906.1">
    <property type="protein sequence ID" value="ENSNVIP00000012699.1"/>
    <property type="gene ID" value="ENSNVIG00000010075.1"/>
</dbReference>
<reference evidence="2" key="1">
    <citation type="submission" date="2025-08" db="UniProtKB">
        <authorList>
            <consortium name="Ensembl"/>
        </authorList>
    </citation>
    <scope>IDENTIFICATION</scope>
</reference>
<proteinExistence type="predicted"/>
<feature type="region of interest" description="Disordered" evidence="1">
    <location>
        <begin position="1"/>
        <end position="43"/>
    </location>
</feature>
<keyword evidence="3" id="KW-1185">Reference proteome</keyword>
<dbReference type="Proteomes" id="UP000694425">
    <property type="component" value="Unplaced"/>
</dbReference>
<evidence type="ECO:0000313" key="3">
    <source>
        <dbReference type="Proteomes" id="UP000694425"/>
    </source>
</evidence>